<feature type="compositionally biased region" description="Low complexity" evidence="1">
    <location>
        <begin position="257"/>
        <end position="284"/>
    </location>
</feature>
<reference evidence="3" key="1">
    <citation type="journal article" date="2010" name="Genome Biol.">
        <title>Genome sequence of the necrotrophic plant pathogen Pythium ultimum reveals original pathogenicity mechanisms and effector repertoire.</title>
        <authorList>
            <person name="Levesque C.A."/>
            <person name="Brouwer H."/>
            <person name="Cano L."/>
            <person name="Hamilton J.P."/>
            <person name="Holt C."/>
            <person name="Huitema E."/>
            <person name="Raffaele S."/>
            <person name="Robideau G.P."/>
            <person name="Thines M."/>
            <person name="Win J."/>
            <person name="Zerillo M.M."/>
            <person name="Beakes G.W."/>
            <person name="Boore J.L."/>
            <person name="Busam D."/>
            <person name="Dumas B."/>
            <person name="Ferriera S."/>
            <person name="Fuerstenberg S.I."/>
            <person name="Gachon C.M."/>
            <person name="Gaulin E."/>
            <person name="Govers F."/>
            <person name="Grenville-Briggs L."/>
            <person name="Horner N."/>
            <person name="Hostetler J."/>
            <person name="Jiang R.H."/>
            <person name="Johnson J."/>
            <person name="Krajaejun T."/>
            <person name="Lin H."/>
            <person name="Meijer H.J."/>
            <person name="Moore B."/>
            <person name="Morris P."/>
            <person name="Phuntmart V."/>
            <person name="Puiu D."/>
            <person name="Shetty J."/>
            <person name="Stajich J.E."/>
            <person name="Tripathy S."/>
            <person name="Wawra S."/>
            <person name="van West P."/>
            <person name="Whitty B.R."/>
            <person name="Coutinho P.M."/>
            <person name="Henrissat B."/>
            <person name="Martin F."/>
            <person name="Thomas P.D."/>
            <person name="Tyler B.M."/>
            <person name="De Vries R.P."/>
            <person name="Kamoun S."/>
            <person name="Yandell M."/>
            <person name="Tisserat N."/>
            <person name="Buell C.R."/>
        </authorList>
    </citation>
    <scope>NUCLEOTIDE SEQUENCE</scope>
    <source>
        <strain evidence="3">DAOM:BR144</strain>
    </source>
</reference>
<proteinExistence type="predicted"/>
<dbReference type="eggNOG" id="ENOG502RX45">
    <property type="taxonomic scope" value="Eukaryota"/>
</dbReference>
<evidence type="ECO:0000313" key="2">
    <source>
        <dbReference type="EnsemblProtists" id="PYU1_T014394"/>
    </source>
</evidence>
<keyword evidence="3" id="KW-1185">Reference proteome</keyword>
<protein>
    <submittedName>
        <fullName evidence="2">Uncharacterized protein</fullName>
    </submittedName>
</protein>
<feature type="region of interest" description="Disordered" evidence="1">
    <location>
        <begin position="255"/>
        <end position="286"/>
    </location>
</feature>
<dbReference type="Proteomes" id="UP000019132">
    <property type="component" value="Unassembled WGS sequence"/>
</dbReference>
<name>K3XAZ5_GLOUD</name>
<evidence type="ECO:0000256" key="1">
    <source>
        <dbReference type="SAM" id="MobiDB-lite"/>
    </source>
</evidence>
<feature type="region of interest" description="Disordered" evidence="1">
    <location>
        <begin position="40"/>
        <end position="87"/>
    </location>
</feature>
<dbReference type="EnsemblProtists" id="PYU1_T014394">
    <property type="protein sequence ID" value="PYU1_T014394"/>
    <property type="gene ID" value="PYU1_G014363"/>
</dbReference>
<dbReference type="VEuPathDB" id="FungiDB:PYU1_G014363"/>
<dbReference type="InParanoid" id="K3XAZ5"/>
<reference evidence="3" key="2">
    <citation type="submission" date="2010-04" db="EMBL/GenBank/DDBJ databases">
        <authorList>
            <person name="Buell R."/>
            <person name="Hamilton J."/>
            <person name="Hostetler J."/>
        </authorList>
    </citation>
    <scope>NUCLEOTIDE SEQUENCE [LARGE SCALE GENOMIC DNA]</scope>
    <source>
        <strain evidence="3">DAOM:BR144</strain>
    </source>
</reference>
<sequence>MTEKAVVMSHTNDERDAVAVMMMEVDICQEHGAADAAYDACDEHEGESSGESKTSSSSSIFDERDEDADARDLAPSESESDESGVIPLEHFCSSVSLDEKELVVMETTMADLSRKIMFNRYARAVPSAQERHPTEPFKFNTVSSNGAHPPAPMHIVTGMTASSSMAPVDDESICGRLSCQEHAKWKYERIQELQKALDHMVDAMAIQQRDMATQRAFLARQSEQLTKLSMTLHQEKLALQIEKERFQKMVRGTCSMTPTASSSSSRPPTPSAGSSSRSSTPRATKSIGAVFSTFSTRTDNNNPRRKVAAAVSSINEHAVVIPSIETDIPPLSTATTIPCPAGSTSTSSIAQDDQLVNASRDEGVSRNSFAADALSFNLATEVERCSSLSALEIRPTLLSLNVSSTMQQKLQPSLPVQMSDVNLLDGASPVRFGSRSVTNCFAQESRKDPGAAAVGFSTSLGNSSPASLNATAATENAVASVETSRKPSLGERFRSIRWK</sequence>
<accession>K3XAZ5</accession>
<dbReference type="AlphaFoldDB" id="K3XAZ5"/>
<organism evidence="2 3">
    <name type="scientific">Globisporangium ultimum (strain ATCC 200006 / CBS 805.95 / DAOM BR144)</name>
    <name type="common">Pythium ultimum</name>
    <dbReference type="NCBI Taxonomy" id="431595"/>
    <lineage>
        <taxon>Eukaryota</taxon>
        <taxon>Sar</taxon>
        <taxon>Stramenopiles</taxon>
        <taxon>Oomycota</taxon>
        <taxon>Peronosporomycetes</taxon>
        <taxon>Pythiales</taxon>
        <taxon>Pythiaceae</taxon>
        <taxon>Globisporangium</taxon>
    </lineage>
</organism>
<dbReference type="EMBL" id="GL376565">
    <property type="status" value="NOT_ANNOTATED_CDS"/>
    <property type="molecule type" value="Genomic_DNA"/>
</dbReference>
<evidence type="ECO:0000313" key="3">
    <source>
        <dbReference type="Proteomes" id="UP000019132"/>
    </source>
</evidence>
<reference evidence="2" key="3">
    <citation type="submission" date="2015-02" db="UniProtKB">
        <authorList>
            <consortium name="EnsemblProtists"/>
        </authorList>
    </citation>
    <scope>IDENTIFICATION</scope>
    <source>
        <strain evidence="2">DAOM BR144</strain>
    </source>
</reference>
<feature type="compositionally biased region" description="Low complexity" evidence="1">
    <location>
        <begin position="49"/>
        <end position="59"/>
    </location>
</feature>
<dbReference type="HOGENOM" id="CLU_546903_0_0_1"/>